<dbReference type="EMBL" id="ASHM01060534">
    <property type="protein sequence ID" value="PNX89672.1"/>
    <property type="molecule type" value="Genomic_DNA"/>
</dbReference>
<reference evidence="1 2" key="2">
    <citation type="journal article" date="2017" name="Front. Plant Sci.">
        <title>Gene Classification and Mining of Molecular Markers Useful in Red Clover (Trifolium pratense) Breeding.</title>
        <authorList>
            <person name="Istvanek J."/>
            <person name="Dluhosova J."/>
            <person name="Dluhos P."/>
            <person name="Patkova L."/>
            <person name="Nedelnik J."/>
            <person name="Repkova J."/>
        </authorList>
    </citation>
    <scope>NUCLEOTIDE SEQUENCE [LARGE SCALE GENOMIC DNA]</scope>
    <source>
        <strain evidence="2">cv. Tatra</strain>
        <tissue evidence="1">Young leaves</tissue>
    </source>
</reference>
<evidence type="ECO:0000313" key="1">
    <source>
        <dbReference type="EMBL" id="PNX89672.1"/>
    </source>
</evidence>
<accession>A0A2K3MFV7</accession>
<sequence>MFEFNNSKGCICLIKQGIGCPKSKLVLSNIGHGVDCSGRLFDNRHGQFVKDGGTMVFMAVYNGRFLSFCHGLSSAIDNNGRNTVHHKLLNLTSPNEVYP</sequence>
<evidence type="ECO:0000313" key="2">
    <source>
        <dbReference type="Proteomes" id="UP000236291"/>
    </source>
</evidence>
<comment type="caution">
    <text evidence="1">The sequence shown here is derived from an EMBL/GenBank/DDBJ whole genome shotgun (WGS) entry which is preliminary data.</text>
</comment>
<organism evidence="1 2">
    <name type="scientific">Trifolium pratense</name>
    <name type="common">Red clover</name>
    <dbReference type="NCBI Taxonomy" id="57577"/>
    <lineage>
        <taxon>Eukaryota</taxon>
        <taxon>Viridiplantae</taxon>
        <taxon>Streptophyta</taxon>
        <taxon>Embryophyta</taxon>
        <taxon>Tracheophyta</taxon>
        <taxon>Spermatophyta</taxon>
        <taxon>Magnoliopsida</taxon>
        <taxon>eudicotyledons</taxon>
        <taxon>Gunneridae</taxon>
        <taxon>Pentapetalae</taxon>
        <taxon>rosids</taxon>
        <taxon>fabids</taxon>
        <taxon>Fabales</taxon>
        <taxon>Fabaceae</taxon>
        <taxon>Papilionoideae</taxon>
        <taxon>50 kb inversion clade</taxon>
        <taxon>NPAAA clade</taxon>
        <taxon>Hologalegina</taxon>
        <taxon>IRL clade</taxon>
        <taxon>Trifolieae</taxon>
        <taxon>Trifolium</taxon>
    </lineage>
</organism>
<proteinExistence type="predicted"/>
<protein>
    <submittedName>
        <fullName evidence="1">Uncharacterized protein</fullName>
    </submittedName>
</protein>
<dbReference type="AlphaFoldDB" id="A0A2K3MFV7"/>
<name>A0A2K3MFV7_TRIPR</name>
<reference evidence="1 2" key="1">
    <citation type="journal article" date="2014" name="Am. J. Bot.">
        <title>Genome assembly and annotation for red clover (Trifolium pratense; Fabaceae).</title>
        <authorList>
            <person name="Istvanek J."/>
            <person name="Jaros M."/>
            <person name="Krenek A."/>
            <person name="Repkova J."/>
        </authorList>
    </citation>
    <scope>NUCLEOTIDE SEQUENCE [LARGE SCALE GENOMIC DNA]</scope>
    <source>
        <strain evidence="2">cv. Tatra</strain>
        <tissue evidence="1">Young leaves</tissue>
    </source>
</reference>
<gene>
    <name evidence="1" type="ORF">L195_g045794</name>
</gene>
<dbReference type="Proteomes" id="UP000236291">
    <property type="component" value="Unassembled WGS sequence"/>
</dbReference>